<feature type="region of interest" description="Disordered" evidence="1">
    <location>
        <begin position="1222"/>
        <end position="1248"/>
    </location>
</feature>
<evidence type="ECO:0000313" key="5">
    <source>
        <dbReference type="Proteomes" id="UP000186817"/>
    </source>
</evidence>
<dbReference type="Pfam" id="PF12340">
    <property type="entry name" value="DUF3638"/>
    <property type="match status" value="1"/>
</dbReference>
<gene>
    <name evidence="4" type="ORF">AK812_SmicGene29004</name>
</gene>
<organism evidence="4 5">
    <name type="scientific">Symbiodinium microadriaticum</name>
    <name type="common">Dinoflagellate</name>
    <name type="synonym">Zooxanthella microadriatica</name>
    <dbReference type="NCBI Taxonomy" id="2951"/>
    <lineage>
        <taxon>Eukaryota</taxon>
        <taxon>Sar</taxon>
        <taxon>Alveolata</taxon>
        <taxon>Dinophyceae</taxon>
        <taxon>Suessiales</taxon>
        <taxon>Symbiodiniaceae</taxon>
        <taxon>Symbiodinium</taxon>
    </lineage>
</organism>
<accession>A0A1Q9D2X1</accession>
<dbReference type="OrthoDB" id="2684236at2759"/>
<dbReference type="Pfam" id="PF12359">
    <property type="entry name" value="DUF3645"/>
    <property type="match status" value="1"/>
</dbReference>
<dbReference type="PANTHER" id="PTHR34365">
    <property type="entry name" value="ENOLASE (DUF1399)"/>
    <property type="match status" value="1"/>
</dbReference>
<feature type="domain" description="DUF3638" evidence="2">
    <location>
        <begin position="50"/>
        <end position="198"/>
    </location>
</feature>
<evidence type="ECO:0000256" key="1">
    <source>
        <dbReference type="SAM" id="MobiDB-lite"/>
    </source>
</evidence>
<keyword evidence="5" id="KW-1185">Reference proteome</keyword>
<feature type="region of interest" description="Disordered" evidence="1">
    <location>
        <begin position="1934"/>
        <end position="1956"/>
    </location>
</feature>
<dbReference type="InterPro" id="IPR022099">
    <property type="entry name" value="DUF3638"/>
</dbReference>
<dbReference type="Pfam" id="PF07173">
    <property type="entry name" value="GRDP-like"/>
    <property type="match status" value="2"/>
</dbReference>
<evidence type="ECO:0000259" key="2">
    <source>
        <dbReference type="Pfam" id="PF12340"/>
    </source>
</evidence>
<name>A0A1Q9D2X1_SYMMI</name>
<dbReference type="Proteomes" id="UP000186817">
    <property type="component" value="Unassembled WGS sequence"/>
</dbReference>
<feature type="region of interest" description="Disordered" evidence="1">
    <location>
        <begin position="1671"/>
        <end position="1788"/>
    </location>
</feature>
<dbReference type="InterPro" id="IPR022105">
    <property type="entry name" value="DUF3645"/>
</dbReference>
<feature type="domain" description="DUF3645" evidence="3">
    <location>
        <begin position="464"/>
        <end position="495"/>
    </location>
</feature>
<dbReference type="EMBL" id="LSRX01000755">
    <property type="protein sequence ID" value="OLP89518.1"/>
    <property type="molecule type" value="Genomic_DNA"/>
</dbReference>
<comment type="caution">
    <text evidence="4">The sequence shown here is derived from an EMBL/GenBank/DDBJ whole genome shotgun (WGS) entry which is preliminary data.</text>
</comment>
<reference evidence="4 5" key="1">
    <citation type="submission" date="2016-02" db="EMBL/GenBank/DDBJ databases">
        <title>Genome analysis of coral dinoflagellate symbionts highlights evolutionary adaptations to a symbiotic lifestyle.</title>
        <authorList>
            <person name="Aranda M."/>
            <person name="Li Y."/>
            <person name="Liew Y.J."/>
            <person name="Baumgarten S."/>
            <person name="Simakov O."/>
            <person name="Wilson M."/>
            <person name="Piel J."/>
            <person name="Ashoor H."/>
            <person name="Bougouffa S."/>
            <person name="Bajic V.B."/>
            <person name="Ryu T."/>
            <person name="Ravasi T."/>
            <person name="Bayer T."/>
            <person name="Micklem G."/>
            <person name="Kim H."/>
            <person name="Bhak J."/>
            <person name="Lajeunesse T.C."/>
            <person name="Voolstra C.R."/>
        </authorList>
    </citation>
    <scope>NUCLEOTIDE SEQUENCE [LARGE SCALE GENOMIC DNA]</scope>
    <source>
        <strain evidence="4 5">CCMP2467</strain>
    </source>
</reference>
<dbReference type="InterPro" id="IPR009836">
    <property type="entry name" value="GRDP-like"/>
</dbReference>
<evidence type="ECO:0000259" key="3">
    <source>
        <dbReference type="Pfam" id="PF12359"/>
    </source>
</evidence>
<feature type="compositionally biased region" description="Polar residues" evidence="1">
    <location>
        <begin position="1680"/>
        <end position="1695"/>
    </location>
</feature>
<dbReference type="PANTHER" id="PTHR34365:SF7">
    <property type="entry name" value="GLYCINE-RICH DOMAIN-CONTAINING PROTEIN 1"/>
    <property type="match status" value="1"/>
</dbReference>
<proteinExistence type="predicted"/>
<feature type="region of interest" description="Disordered" evidence="1">
    <location>
        <begin position="2200"/>
        <end position="2262"/>
    </location>
</feature>
<protein>
    <submittedName>
        <fullName evidence="4">Uncharacterized protein</fullName>
    </submittedName>
</protein>
<sequence>MSYNPRPKRQERLRGGPELAISLRVQAVASQLGESRHFMDADKGSELRYDPRLLTFEFLCNVMLRRPQVQLIRAFAAKAEAGHSVCQQMLMGEGKTTMITPLVVLLLADGTRLVCACMPSALLGMSRAVLAERFSSPVLPRPVLTFDFHRQVVATPNLLAKLNAARKGRAPVIAAPTSVKSVLLRRIELLLELRHLQTSRLQQSAETETQGWLRLPSWLSVASNPDDEIAECPVEFSAQEKVKADEVRVCGEVLDLFHGGVMLLDEVDMLLDPLRSELNWPLGRRLPLDMTGQSVRGRNGCRYTLPFDLLDAVFAAATGCAESTPSTRRDAQVALGALAQKVKQGRKSLSVQVAPHFVLLSRDFYLKEMLPHLADWVALFVDEHLEGALLLPDLRTLLRQGRPEPHFHEILLNMSLHGRKVLNLALSWLHELLPYLLSKIHRVTYGLLTGHALEMAWGDVRTPLSRKLLAVPFVGKDTPSVSSEFSHPDVTIGFTILAYRLNGLRERDVRTLLKVLLEEMRAEGAVHFHRRAACQAYVTMIVRAGGKVRGFTEDGRWVGDLKDDEHHRRRADSLAKSPHPANSGVEDAVDRRNVWPLELLDINDPEQVQLVYDVLRYSPMAIRHLLEHHVFIAGTLDRNETQLTACGQELAGPQLFKQCLGFSGTPNDLLPKSMGRCIYAEGDDGKVLQVLSSTQHVSVVELGRWSPVQILDIVAKTRSSRGNRPKYHALIDSGALVTGMTNREVAEYLLENGLEGLDGVLFLDERDERVVLERDSRRVVELVPKETFAKAKVDLVKACRNMIDFLQEVDKYPCLYANQQVLRQAVQRYEDIWLPLLAKKDPQARLVPPLDVEWVWHCHMLCPKAYREDAMNITGLSEPPDHALMPRTGKEFTSAESLTSKLWEKAGGGNYDIRTTLQNAPLQASYEGNASGKSKYDIVAAAERQMAFYYQVAVMPHYRDQYFLELAVERYLDRFLELKRRRPKDFWVPTYDIDCVWHAHQLHPHNYEEETTRLCGAMLPHDDSVNDRSEGSRLNNRWEETKAAWNQEFPKDSAMTPGGMYRGLVTIAERQYREQQWSLLRTAGAAAQNITLEAPWGVTNGPEAGIPWVHRKDAAGGLYGLRRFSKFGDLCAQVVHGRAQQQSFSYLEVVANAEKSVPLVTAHAVESDQLPGEGQLSYGSKCPTLKAGQMAYLLRVAGEDVAVVVGEWAGFQLPVRGVPGTPGISGDRGTGRRGVAGTRGIKGKPGKPGQLQIRIFALRTRIPSECKVTPTYFKRTAPAMYTMNLSDLHVPGCTENMVVDVATSSLQVRAQSTLPMAVAYGLSMSIAALHVTLQPRMTPLASSGAVMGVAPGSKKPLPASPEAGVSMYPPWTVEQRNFPMLTAAGGEISPTETVVGVPLGNEDGTVQRDDHAYADDDSYLFWGVGMLYVSDFGYAGHQADYAVNGIAGGCGGPGCNAGLASCIAQCGLVPDQRFSFYDHVHTTGMDVKQPLLCTAALTLSKDMTLRDYAQGAYRMRGIGRGQRIDLLVTPEVSALMNKSLSRVAQLSEEARSRSLADLKKKKEAWAQLVLVDVITWLVLNGLAAEASKRQLLHQQDLRNLWRSAACRVLEARRDPEAWLLQVPTSTPRPTYPAPAEWGAERNEYSLDDLLFQVIQNGDIVKLELRYGCAQRKRPDAVAPSANSCTSNDDGETSNGERGGDYAAESLENTQEDPSKKDTLPDCGDDDNFDQSPASKPQEDDEAPDSQWPWGPEGRPSHSGHSSGHMAQRPNEPTQEPKRRTLRRAKHDEHYFVANTAKVPLRDPPFCRSSANFTNVVKRAASDDQSSRETPSDALELSRIEQYLKGWQACDTRWPLQVMNHFGSPMLRPRWMSVLPDVIQLHTNLALITMQYLTFIVKRYMILDYNSPRPGLANKGKPRRTTSYTLTSHPISLVDGSDETDGHHPIEPTAPELGTDVELDLPSQTPTDGMQLVVLRLAYSFLYFLVSLWLTLKPCVRDIDRADPPAPLRWARDPFIYQDVMQRLAAPACCSADTESVVPILADILAGVQVVLSSLTSPFVFFTFTRYADSNEMNNLAVAEWHMKRSAAVAGFIEIGDGTCRLELANLTVATTTTAETTQTTSTTVPLPTPHSLLDQVSTGAIRAHESKIGLTPRQLQSHMCYLHNKLALPAGISGGWSEKDVEQPSSSKTPAALAIKDVEQPFSSKTLESMDHEQPLTKNAEIPLQATAESDQAECASTSSSDSSSSSSLPVIDVSQLGSRMA</sequence>
<feature type="compositionally biased region" description="Low complexity" evidence="1">
    <location>
        <begin position="2237"/>
        <end position="2248"/>
    </location>
</feature>
<evidence type="ECO:0000313" key="4">
    <source>
        <dbReference type="EMBL" id="OLP89518.1"/>
    </source>
</evidence>